<feature type="transmembrane region" description="Helical" evidence="11">
    <location>
        <begin position="235"/>
        <end position="255"/>
    </location>
</feature>
<dbReference type="InterPro" id="IPR017452">
    <property type="entry name" value="GPCR_Rhodpsn_7TM"/>
</dbReference>
<organism evidence="13 14">
    <name type="scientific">Porites lobata</name>
    <dbReference type="NCBI Taxonomy" id="104759"/>
    <lineage>
        <taxon>Eukaryota</taxon>
        <taxon>Metazoa</taxon>
        <taxon>Cnidaria</taxon>
        <taxon>Anthozoa</taxon>
        <taxon>Hexacorallia</taxon>
        <taxon>Scleractinia</taxon>
        <taxon>Fungiina</taxon>
        <taxon>Poritidae</taxon>
        <taxon>Porites</taxon>
    </lineage>
</organism>
<keyword evidence="3 10" id="KW-0812">Transmembrane</keyword>
<feature type="transmembrane region" description="Helical" evidence="11">
    <location>
        <begin position="139"/>
        <end position="161"/>
    </location>
</feature>
<feature type="transmembrane region" description="Helical" evidence="11">
    <location>
        <begin position="97"/>
        <end position="118"/>
    </location>
</feature>
<keyword evidence="8 10" id="KW-0675">Receptor</keyword>
<comment type="similarity">
    <text evidence="10">Belongs to the G-protein coupled receptor 1 family.</text>
</comment>
<reference evidence="13 14" key="1">
    <citation type="submission" date="2022-05" db="EMBL/GenBank/DDBJ databases">
        <authorList>
            <consortium name="Genoscope - CEA"/>
            <person name="William W."/>
        </authorList>
    </citation>
    <scope>NUCLEOTIDE SEQUENCE [LARGE SCALE GENOMIC DNA]</scope>
</reference>
<keyword evidence="4 11" id="KW-1133">Transmembrane helix</keyword>
<dbReference type="PANTHER" id="PTHR24248">
    <property type="entry name" value="ADRENERGIC RECEPTOR-RELATED G-PROTEIN COUPLED RECEPTOR"/>
    <property type="match status" value="1"/>
</dbReference>
<keyword evidence="5 10" id="KW-0297">G-protein coupled receptor</keyword>
<dbReference type="SUPFAM" id="SSF81321">
    <property type="entry name" value="Family A G protein-coupled receptor-like"/>
    <property type="match status" value="1"/>
</dbReference>
<evidence type="ECO:0000256" key="11">
    <source>
        <dbReference type="SAM" id="Phobius"/>
    </source>
</evidence>
<evidence type="ECO:0000256" key="3">
    <source>
        <dbReference type="ARBA" id="ARBA00022692"/>
    </source>
</evidence>
<dbReference type="Pfam" id="PF00001">
    <property type="entry name" value="7tm_1"/>
    <property type="match status" value="1"/>
</dbReference>
<dbReference type="Gene3D" id="1.20.1070.10">
    <property type="entry name" value="Rhodopsin 7-helix transmembrane proteins"/>
    <property type="match status" value="1"/>
</dbReference>
<feature type="transmembrane region" description="Helical" evidence="11">
    <location>
        <begin position="181"/>
        <end position="202"/>
    </location>
</feature>
<dbReference type="PROSITE" id="PS50262">
    <property type="entry name" value="G_PROTEIN_RECEP_F1_2"/>
    <property type="match status" value="1"/>
</dbReference>
<evidence type="ECO:0000256" key="1">
    <source>
        <dbReference type="ARBA" id="ARBA00004651"/>
    </source>
</evidence>
<feature type="transmembrane region" description="Helical" evidence="11">
    <location>
        <begin position="275"/>
        <end position="294"/>
    </location>
</feature>
<feature type="transmembrane region" description="Helical" evidence="11">
    <location>
        <begin position="20"/>
        <end position="46"/>
    </location>
</feature>
<evidence type="ECO:0000256" key="4">
    <source>
        <dbReference type="ARBA" id="ARBA00022989"/>
    </source>
</evidence>
<evidence type="ECO:0000313" key="13">
    <source>
        <dbReference type="EMBL" id="CAH3138729.1"/>
    </source>
</evidence>
<keyword evidence="9 10" id="KW-0807">Transducer</keyword>
<dbReference type="PROSITE" id="PS00237">
    <property type="entry name" value="G_PROTEIN_RECEP_F1_1"/>
    <property type="match status" value="1"/>
</dbReference>
<comment type="subcellular location">
    <subcellularLocation>
        <location evidence="1">Cell membrane</location>
        <topology evidence="1">Multi-pass membrane protein</topology>
    </subcellularLocation>
</comment>
<sequence length="330" mass="36843">MANSSFSVPPNSPKVKSDVFTAAGVLVVTLTITVTVLGDCLIFATFFSSVGIRTRANLFFLSLITADILQAVLVMPFEMVRIIHDPEWPLSVAATKLWNSLFVCFGTASAYNLAAIGLERYLVISRPFEHSSGVISKKSLVAIAFIWLYAILSGIFSLSAWKTPQQDEDKSGFSISLSYAIPLLILDNLLPLGVCMVTYVLIFRISLDHSYRLCLLCGWSLDGHRIRIAKEKKSIRTLSLLVGTFTVCSLPFFIFHVVDMAFNEKLPNRLYASQVVKWLCYVNSACNWALYGFLNQDFRDVLFAVCSKCQLRILSVYGRLMNSNRVEPLS</sequence>
<protein>
    <recommendedName>
        <fullName evidence="12">G-protein coupled receptors family 1 profile domain-containing protein</fullName>
    </recommendedName>
</protein>
<dbReference type="Proteomes" id="UP001159405">
    <property type="component" value="Unassembled WGS sequence"/>
</dbReference>
<keyword evidence="2" id="KW-1003">Cell membrane</keyword>
<evidence type="ECO:0000259" key="12">
    <source>
        <dbReference type="PROSITE" id="PS50262"/>
    </source>
</evidence>
<evidence type="ECO:0000256" key="2">
    <source>
        <dbReference type="ARBA" id="ARBA00022475"/>
    </source>
</evidence>
<keyword evidence="6 11" id="KW-0472">Membrane</keyword>
<evidence type="ECO:0000256" key="6">
    <source>
        <dbReference type="ARBA" id="ARBA00023136"/>
    </source>
</evidence>
<proteinExistence type="inferred from homology"/>
<comment type="caution">
    <text evidence="13">The sequence shown here is derived from an EMBL/GenBank/DDBJ whole genome shotgun (WGS) entry which is preliminary data.</text>
</comment>
<keyword evidence="14" id="KW-1185">Reference proteome</keyword>
<feature type="transmembrane region" description="Helical" evidence="11">
    <location>
        <begin position="58"/>
        <end position="77"/>
    </location>
</feature>
<evidence type="ECO:0000256" key="10">
    <source>
        <dbReference type="RuleBase" id="RU000688"/>
    </source>
</evidence>
<dbReference type="PANTHER" id="PTHR24248:SF199">
    <property type="entry name" value="IP13425P-RELATED"/>
    <property type="match status" value="1"/>
</dbReference>
<keyword evidence="7" id="KW-1015">Disulfide bond</keyword>
<name>A0ABN8P9F1_9CNID</name>
<accession>A0ABN8P9F1</accession>
<evidence type="ECO:0000256" key="5">
    <source>
        <dbReference type="ARBA" id="ARBA00023040"/>
    </source>
</evidence>
<dbReference type="PRINTS" id="PR00237">
    <property type="entry name" value="GPCRRHODOPSN"/>
</dbReference>
<gene>
    <name evidence="13" type="ORF">PLOB_00040285</name>
</gene>
<evidence type="ECO:0000256" key="9">
    <source>
        <dbReference type="ARBA" id="ARBA00023224"/>
    </source>
</evidence>
<dbReference type="InterPro" id="IPR000276">
    <property type="entry name" value="GPCR_Rhodpsn"/>
</dbReference>
<feature type="domain" description="G-protein coupled receptors family 1 profile" evidence="12">
    <location>
        <begin position="38"/>
        <end position="291"/>
    </location>
</feature>
<evidence type="ECO:0000256" key="7">
    <source>
        <dbReference type="ARBA" id="ARBA00023157"/>
    </source>
</evidence>
<evidence type="ECO:0000313" key="14">
    <source>
        <dbReference type="Proteomes" id="UP001159405"/>
    </source>
</evidence>
<evidence type="ECO:0000256" key="8">
    <source>
        <dbReference type="ARBA" id="ARBA00023170"/>
    </source>
</evidence>
<dbReference type="EMBL" id="CALNXK010000061">
    <property type="protein sequence ID" value="CAH3138729.1"/>
    <property type="molecule type" value="Genomic_DNA"/>
</dbReference>